<keyword evidence="3 5" id="KW-0808">Transferase</keyword>
<name>A0A5Q2N2V1_9FIRM</name>
<gene>
    <name evidence="5 6" type="primary">cbiD</name>
    <name evidence="6" type="ORF">FTV88_0727</name>
</gene>
<organism evidence="6 7">
    <name type="scientific">Heliorestis convoluta</name>
    <dbReference type="NCBI Taxonomy" id="356322"/>
    <lineage>
        <taxon>Bacteria</taxon>
        <taxon>Bacillati</taxon>
        <taxon>Bacillota</taxon>
        <taxon>Clostridia</taxon>
        <taxon>Eubacteriales</taxon>
        <taxon>Heliobacteriaceae</taxon>
        <taxon>Heliorestis</taxon>
    </lineage>
</organism>
<dbReference type="EMBL" id="CP045875">
    <property type="protein sequence ID" value="QGG46905.1"/>
    <property type="molecule type" value="Genomic_DNA"/>
</dbReference>
<evidence type="ECO:0000313" key="7">
    <source>
        <dbReference type="Proteomes" id="UP000366051"/>
    </source>
</evidence>
<comment type="similarity">
    <text evidence="5">Belongs to the CbiD family.</text>
</comment>
<reference evidence="7" key="1">
    <citation type="submission" date="2019-11" db="EMBL/GenBank/DDBJ databases">
        <title>Genome sequence of Heliorestis convoluta strain HH, an alkaliphilic and minimalistic phototrophic bacterium from a soda lake in Egypt.</title>
        <authorList>
            <person name="Dewey E.D."/>
            <person name="Stokes L.M."/>
            <person name="Burchell B.M."/>
            <person name="Shaffer K.N."/>
            <person name="Huntington A.M."/>
            <person name="Baker J.M."/>
            <person name="Nadendla S."/>
            <person name="Giglio M.G."/>
            <person name="Touchman J.W."/>
            <person name="Blankenship R.E."/>
            <person name="Madigan M.T."/>
            <person name="Sattley W.M."/>
        </authorList>
    </citation>
    <scope>NUCLEOTIDE SEQUENCE [LARGE SCALE GENOMIC DNA]</scope>
    <source>
        <strain evidence="7">HH</strain>
    </source>
</reference>
<keyword evidence="7" id="KW-1185">Reference proteome</keyword>
<evidence type="ECO:0000256" key="1">
    <source>
        <dbReference type="ARBA" id="ARBA00022573"/>
    </source>
</evidence>
<keyword evidence="1 5" id="KW-0169">Cobalamin biosynthesis</keyword>
<comment type="function">
    <text evidence="5">Catalyzes the methylation of C-1 in cobalt-precorrin-5B to form cobalt-precorrin-6A.</text>
</comment>
<dbReference type="HAMAP" id="MF_00787">
    <property type="entry name" value="CbiD"/>
    <property type="match status" value="1"/>
</dbReference>
<evidence type="ECO:0000256" key="3">
    <source>
        <dbReference type="ARBA" id="ARBA00022679"/>
    </source>
</evidence>
<dbReference type="PANTHER" id="PTHR35863:SF1">
    <property type="entry name" value="COBALT-PRECORRIN-5B C(1)-METHYLTRANSFERASE"/>
    <property type="match status" value="1"/>
</dbReference>
<dbReference type="KEGG" id="hcv:FTV88_0727"/>
<accession>A0A5Q2N2V1</accession>
<dbReference type="Pfam" id="PF01888">
    <property type="entry name" value="CbiD"/>
    <property type="match status" value="1"/>
</dbReference>
<dbReference type="GO" id="GO:0043780">
    <property type="term" value="F:cobalt-precorrin-5B C1-methyltransferase activity"/>
    <property type="evidence" value="ECO:0007669"/>
    <property type="project" value="RHEA"/>
</dbReference>
<dbReference type="EC" id="2.1.1.195" evidence="5"/>
<dbReference type="InterPro" id="IPR036074">
    <property type="entry name" value="CbiD_sf"/>
</dbReference>
<dbReference type="OrthoDB" id="6439987at2"/>
<dbReference type="GO" id="GO:0019251">
    <property type="term" value="P:anaerobic cobalamin biosynthetic process"/>
    <property type="evidence" value="ECO:0007669"/>
    <property type="project" value="UniProtKB-UniRule"/>
</dbReference>
<keyword evidence="4 5" id="KW-0949">S-adenosyl-L-methionine</keyword>
<dbReference type="PANTHER" id="PTHR35863">
    <property type="entry name" value="COBALT-PRECORRIN-5B C(1)-METHYLTRANSFERASE"/>
    <property type="match status" value="1"/>
</dbReference>
<dbReference type="PIRSF" id="PIRSF026782">
    <property type="entry name" value="CbiD"/>
    <property type="match status" value="1"/>
</dbReference>
<dbReference type="GO" id="GO:0032259">
    <property type="term" value="P:methylation"/>
    <property type="evidence" value="ECO:0007669"/>
    <property type="project" value="UniProtKB-KW"/>
</dbReference>
<dbReference type="RefSeq" id="WP_153724394.1">
    <property type="nucleotide sequence ID" value="NZ_CP045875.1"/>
</dbReference>
<protein>
    <recommendedName>
        <fullName evidence="5">Cobalt-precorrin-5B C(1)-methyltransferase</fullName>
        <ecNumber evidence="5">2.1.1.195</ecNumber>
    </recommendedName>
    <alternativeName>
        <fullName evidence="5">Cobalt-precorrin-6A synthase</fullName>
    </alternativeName>
</protein>
<dbReference type="Proteomes" id="UP000366051">
    <property type="component" value="Chromosome"/>
</dbReference>
<evidence type="ECO:0000313" key="6">
    <source>
        <dbReference type="EMBL" id="QGG46905.1"/>
    </source>
</evidence>
<evidence type="ECO:0000256" key="2">
    <source>
        <dbReference type="ARBA" id="ARBA00022603"/>
    </source>
</evidence>
<proteinExistence type="inferred from homology"/>
<dbReference type="SUPFAM" id="SSF111342">
    <property type="entry name" value="CbiD-like"/>
    <property type="match status" value="1"/>
</dbReference>
<comment type="catalytic activity">
    <reaction evidence="5">
        <text>Co-precorrin-5B + S-adenosyl-L-methionine = Co-precorrin-6A + S-adenosyl-L-homocysteine</text>
        <dbReference type="Rhea" id="RHEA:26285"/>
        <dbReference type="ChEBI" id="CHEBI:57856"/>
        <dbReference type="ChEBI" id="CHEBI:59789"/>
        <dbReference type="ChEBI" id="CHEBI:60063"/>
        <dbReference type="ChEBI" id="CHEBI:60064"/>
        <dbReference type="EC" id="2.1.1.195"/>
    </reaction>
</comment>
<dbReference type="UniPathway" id="UPA00148">
    <property type="reaction ID" value="UER00227"/>
</dbReference>
<comment type="pathway">
    <text evidence="5">Cofactor biosynthesis; adenosylcobalamin biosynthesis; cob(II)yrinate a,c-diamide from sirohydrochlorin (anaerobic route): step 6/10.</text>
</comment>
<dbReference type="AlphaFoldDB" id="A0A5Q2N2V1"/>
<dbReference type="InterPro" id="IPR002748">
    <property type="entry name" value="CbiD"/>
</dbReference>
<dbReference type="NCBIfam" id="TIGR00312">
    <property type="entry name" value="cbiD"/>
    <property type="match status" value="1"/>
</dbReference>
<dbReference type="Gene3D" id="3.30.2110.10">
    <property type="entry name" value="CbiD-like"/>
    <property type="match status" value="1"/>
</dbReference>
<evidence type="ECO:0000256" key="4">
    <source>
        <dbReference type="ARBA" id="ARBA00022691"/>
    </source>
</evidence>
<evidence type="ECO:0000256" key="5">
    <source>
        <dbReference type="HAMAP-Rule" id="MF_00787"/>
    </source>
</evidence>
<sequence length="381" mass="40643">MRKGYTTGSCAAAAAKAATAILYRTLLQVDAPFPPETGFIIEIPLPYHGRLRLMAEMVEQDQESVTCQVIKDGGDDPDNTHGLAIEVKASVAAKGIHITGGQGVGRLTRPGLALPVGEAAINPIPQKMIREAVSEVLPKDKGVHLVVTVPEGEKKAPATLNPKLGITGGISILGTTGLVYPMSEEAFKHSLESQIDLALQAGHHTLLLTPGRMGQRTLEELGAPAEAIIVISNFIGHMLDQCRKKGVKQVLLWGHIGKLVKMAGGIFHSHSKIADGRREIMVAHGAIVGLPQPLLQRLLNANTAEEAVMVLEKAGEYTLLEHLANVAAQKGTERFQGPVEVVFTNLQGQALAWSDGAKKGSVGSWNIPLQSLELDQEQENT</sequence>
<keyword evidence="2 5" id="KW-0489">Methyltransferase</keyword>